<evidence type="ECO:0000313" key="2">
    <source>
        <dbReference type="Proteomes" id="UP000821845"/>
    </source>
</evidence>
<reference evidence="1" key="1">
    <citation type="submission" date="2020-05" db="EMBL/GenBank/DDBJ databases">
        <title>Large-scale comparative analyses of tick genomes elucidate their genetic diversity and vector capacities.</title>
        <authorList>
            <person name="Jia N."/>
            <person name="Wang J."/>
            <person name="Shi W."/>
            <person name="Du L."/>
            <person name="Sun Y."/>
            <person name="Zhan W."/>
            <person name="Jiang J."/>
            <person name="Wang Q."/>
            <person name="Zhang B."/>
            <person name="Ji P."/>
            <person name="Sakyi L.B."/>
            <person name="Cui X."/>
            <person name="Yuan T."/>
            <person name="Jiang B."/>
            <person name="Yang W."/>
            <person name="Lam T.T.-Y."/>
            <person name="Chang Q."/>
            <person name="Ding S."/>
            <person name="Wang X."/>
            <person name="Zhu J."/>
            <person name="Ruan X."/>
            <person name="Zhao L."/>
            <person name="Wei J."/>
            <person name="Que T."/>
            <person name="Du C."/>
            <person name="Cheng J."/>
            <person name="Dai P."/>
            <person name="Han X."/>
            <person name="Huang E."/>
            <person name="Gao Y."/>
            <person name="Liu J."/>
            <person name="Shao H."/>
            <person name="Ye R."/>
            <person name="Li L."/>
            <person name="Wei W."/>
            <person name="Wang X."/>
            <person name="Wang C."/>
            <person name="Yang T."/>
            <person name="Huo Q."/>
            <person name="Li W."/>
            <person name="Guo W."/>
            <person name="Chen H."/>
            <person name="Zhou L."/>
            <person name="Ni X."/>
            <person name="Tian J."/>
            <person name="Zhou Y."/>
            <person name="Sheng Y."/>
            <person name="Liu T."/>
            <person name="Pan Y."/>
            <person name="Xia L."/>
            <person name="Li J."/>
            <person name="Zhao F."/>
            <person name="Cao W."/>
        </authorList>
    </citation>
    <scope>NUCLEOTIDE SEQUENCE</scope>
    <source>
        <strain evidence="1">Hyas-2018</strain>
    </source>
</reference>
<gene>
    <name evidence="1" type="ORF">HPB50_012451</name>
</gene>
<proteinExistence type="predicted"/>
<dbReference type="EMBL" id="CM023481">
    <property type="protein sequence ID" value="KAH6946248.1"/>
    <property type="molecule type" value="Genomic_DNA"/>
</dbReference>
<protein>
    <submittedName>
        <fullName evidence="1">Uncharacterized protein</fullName>
    </submittedName>
</protein>
<evidence type="ECO:0000313" key="1">
    <source>
        <dbReference type="EMBL" id="KAH6946248.1"/>
    </source>
</evidence>
<accession>A0ACB7TJE2</accession>
<dbReference type="Proteomes" id="UP000821845">
    <property type="component" value="Chromosome 1"/>
</dbReference>
<name>A0ACB7TJE2_HYAAI</name>
<organism evidence="1 2">
    <name type="scientific">Hyalomma asiaticum</name>
    <name type="common">Tick</name>
    <dbReference type="NCBI Taxonomy" id="266040"/>
    <lineage>
        <taxon>Eukaryota</taxon>
        <taxon>Metazoa</taxon>
        <taxon>Ecdysozoa</taxon>
        <taxon>Arthropoda</taxon>
        <taxon>Chelicerata</taxon>
        <taxon>Arachnida</taxon>
        <taxon>Acari</taxon>
        <taxon>Parasitiformes</taxon>
        <taxon>Ixodida</taxon>
        <taxon>Ixodoidea</taxon>
        <taxon>Ixodidae</taxon>
        <taxon>Hyalomminae</taxon>
        <taxon>Hyalomma</taxon>
    </lineage>
</organism>
<keyword evidence="2" id="KW-1185">Reference proteome</keyword>
<comment type="caution">
    <text evidence="1">The sequence shown here is derived from an EMBL/GenBank/DDBJ whole genome shotgun (WGS) entry which is preliminary data.</text>
</comment>
<sequence>MTVALSLHRSRPAILNKLGAPQQRQSKRQLSPGGRYFNRHPQPSLILGFKICERTGSKNFPISINLCVASFGANDLPPDTRSLTPGAASPCPSDRARDPVRRFKKTAPRLHSTAACRQLILRGGHQQRQGVVVTSRATLRHSPANMYGLGGLHLYDPTSDAYRENMYTHHEWRLRGDAIKVDAVEVYAKDNAKHHHTEMFDTLERSDPPLIIRRGQSFFLAVRFQREYQPGTDEVYLDFSIGPNPEISKGTFVSLRVPHTKGDFSRSAQSWDVRLTHHDRAVVSLEVFVPANVSVGPWQMAVLSRSRADREDRVKYLHPSDIYVLFNPWCKDDLVYMENEDWRREYVLNDVGKIYIGSSKQPGGRQWIFGQFGDIVLPACWLLLRKSRLKYAGWADPVKVVRVISAMVNSNDEGGILTGNWSGNYGDGTAPWMWTGTSAILEQYVKTDGTPVRYGQCWVFSAVCNTVCRALGIPCRPVTCFNSAHDTDQNITIDIYYDKEGWELEKYSKDSIWNFHVWNEVWMARKDLPSGYGGWQAIDATPQETSDGTYKLGPCSVMAVKKGETGYMYDSPFVFAEVNADVVYWMQDPLSASGWSQIRTSTNQVGHKLLTRRATVKVQEGMADAEDITHCYKDEEGTYEERTAALNAARNGGLSELYGLPSESKQDVSLKLQDIESIMIGEPFNVTVSMRNESQEKRIINAVLSASSVYYTGIPARNIKRGRKMFVLQPQEEEVLSMTVKPEEYLDKLVDFAMVKIYVIANVNETRQTWSDEDDFTITKPKLNIQVDGPVKVGHPFRLIMRFTNPLNVPLQDCTLSIEGPGVTSAHIVHLSNVAPRAEWVHRETLVPARPGPRNVMAVFNCQELFNIEGSAQTVVEE</sequence>